<proteinExistence type="inferred from homology"/>
<feature type="chain" id="PRO_5016053255" evidence="4">
    <location>
        <begin position="20"/>
        <end position="374"/>
    </location>
</feature>
<dbReference type="InterPro" id="IPR001969">
    <property type="entry name" value="Aspartic_peptidase_AS"/>
</dbReference>
<feature type="signal peptide" evidence="4">
    <location>
        <begin position="1"/>
        <end position="19"/>
    </location>
</feature>
<evidence type="ECO:0000256" key="4">
    <source>
        <dbReference type="SAM" id="SignalP"/>
    </source>
</evidence>
<keyword evidence="4" id="KW-0732">Signal</keyword>
<dbReference type="InterPro" id="IPR001461">
    <property type="entry name" value="Aspartic_peptidase_A1"/>
</dbReference>
<keyword evidence="7" id="KW-1185">Reference proteome</keyword>
<evidence type="ECO:0000256" key="2">
    <source>
        <dbReference type="ARBA" id="ARBA00022750"/>
    </source>
</evidence>
<comment type="similarity">
    <text evidence="1 3">Belongs to the peptidase A1 family.</text>
</comment>
<gene>
    <name evidence="6" type="ORF">DM02DRAFT_723281</name>
</gene>
<evidence type="ECO:0000259" key="5">
    <source>
        <dbReference type="PROSITE" id="PS51767"/>
    </source>
</evidence>
<reference evidence="6 7" key="1">
    <citation type="journal article" date="2018" name="Sci. Rep.">
        <title>Comparative genomics provides insights into the lifestyle and reveals functional heterogeneity of dark septate endophytic fungi.</title>
        <authorList>
            <person name="Knapp D.G."/>
            <person name="Nemeth J.B."/>
            <person name="Barry K."/>
            <person name="Hainaut M."/>
            <person name="Henrissat B."/>
            <person name="Johnson J."/>
            <person name="Kuo A."/>
            <person name="Lim J.H.P."/>
            <person name="Lipzen A."/>
            <person name="Nolan M."/>
            <person name="Ohm R.A."/>
            <person name="Tamas L."/>
            <person name="Grigoriev I.V."/>
            <person name="Spatafora J.W."/>
            <person name="Nagy L.G."/>
            <person name="Kovacs G.M."/>
        </authorList>
    </citation>
    <scope>NUCLEOTIDE SEQUENCE [LARGE SCALE GENOMIC DNA]</scope>
    <source>
        <strain evidence="6 7">DSE2036</strain>
    </source>
</reference>
<dbReference type="Pfam" id="PF00026">
    <property type="entry name" value="Asp"/>
    <property type="match status" value="1"/>
</dbReference>
<dbReference type="PANTHER" id="PTHR47966">
    <property type="entry name" value="BETA-SITE APP-CLEAVING ENZYME, ISOFORM A-RELATED"/>
    <property type="match status" value="1"/>
</dbReference>
<keyword evidence="3" id="KW-0378">Hydrolase</keyword>
<dbReference type="CDD" id="cd05471">
    <property type="entry name" value="pepsin_like"/>
    <property type="match status" value="1"/>
</dbReference>
<keyword evidence="2 3" id="KW-0064">Aspartyl protease</keyword>
<protein>
    <submittedName>
        <fullName evidence="6">Acid protease</fullName>
    </submittedName>
</protein>
<dbReference type="PRINTS" id="PR00792">
    <property type="entry name" value="PEPSIN"/>
</dbReference>
<evidence type="ECO:0000313" key="6">
    <source>
        <dbReference type="EMBL" id="PVI07960.1"/>
    </source>
</evidence>
<dbReference type="InterPro" id="IPR033121">
    <property type="entry name" value="PEPTIDASE_A1"/>
</dbReference>
<keyword evidence="3 6" id="KW-0645">Protease</keyword>
<organism evidence="6 7">
    <name type="scientific">Periconia macrospinosa</name>
    <dbReference type="NCBI Taxonomy" id="97972"/>
    <lineage>
        <taxon>Eukaryota</taxon>
        <taxon>Fungi</taxon>
        <taxon>Dikarya</taxon>
        <taxon>Ascomycota</taxon>
        <taxon>Pezizomycotina</taxon>
        <taxon>Dothideomycetes</taxon>
        <taxon>Pleosporomycetidae</taxon>
        <taxon>Pleosporales</taxon>
        <taxon>Massarineae</taxon>
        <taxon>Periconiaceae</taxon>
        <taxon>Periconia</taxon>
    </lineage>
</organism>
<dbReference type="GO" id="GO:0004190">
    <property type="term" value="F:aspartic-type endopeptidase activity"/>
    <property type="evidence" value="ECO:0007669"/>
    <property type="project" value="UniProtKB-KW"/>
</dbReference>
<evidence type="ECO:0000313" key="7">
    <source>
        <dbReference type="Proteomes" id="UP000244855"/>
    </source>
</evidence>
<evidence type="ECO:0000256" key="1">
    <source>
        <dbReference type="ARBA" id="ARBA00007447"/>
    </source>
</evidence>
<dbReference type="OrthoDB" id="15189at2759"/>
<name>A0A2V1EET4_9PLEO</name>
<evidence type="ECO:0000256" key="3">
    <source>
        <dbReference type="RuleBase" id="RU000454"/>
    </source>
</evidence>
<accession>A0A2V1EET4</accession>
<dbReference type="SUPFAM" id="SSF50630">
    <property type="entry name" value="Acid proteases"/>
    <property type="match status" value="1"/>
</dbReference>
<dbReference type="PROSITE" id="PS51767">
    <property type="entry name" value="PEPTIDASE_A1"/>
    <property type="match status" value="1"/>
</dbReference>
<dbReference type="InterPro" id="IPR021109">
    <property type="entry name" value="Peptidase_aspartic_dom_sf"/>
</dbReference>
<sequence>MPSVMYRSVFHIFGTIACASVISVPLTGTSGPGSSTLTRRALPIAQMAEDQFFWFGNYSVGSGESFELLVDTGSSDIFINPGKYKPGLTSKNRNRNFTASFSTAKLDGTGFITVEGSWFQDSVSLYGSNFTVPNQDIGICRPGTEGIPRDGLIGFAGIESSFGGLPGWFENLCTEKAVPECRYGLAFNTNKTGVQYLGGVENSVFKGDLVTTPLEVQWVTWGDVAVNGEIIARDTRMLTDMGTAVIWGPIDTVQEMYKRAGIEWEIIPPTNTFPGKIIQGSYPCASPPTFGFGFPSTQNITDAAQNATSGVSRKGSIFNVVPEALIASESDGKCKSILKGVTNLDIWIIGQPFYQGRYIDHNFETRLMGWADLE</sequence>
<dbReference type="GO" id="GO:0006508">
    <property type="term" value="P:proteolysis"/>
    <property type="evidence" value="ECO:0007669"/>
    <property type="project" value="UniProtKB-KW"/>
</dbReference>
<dbReference type="Proteomes" id="UP000244855">
    <property type="component" value="Unassembled WGS sequence"/>
</dbReference>
<dbReference type="InterPro" id="IPR034164">
    <property type="entry name" value="Pepsin-like_dom"/>
</dbReference>
<dbReference type="PROSITE" id="PS51257">
    <property type="entry name" value="PROKAR_LIPOPROTEIN"/>
    <property type="match status" value="1"/>
</dbReference>
<dbReference type="PROSITE" id="PS00141">
    <property type="entry name" value="ASP_PROTEASE"/>
    <property type="match status" value="1"/>
</dbReference>
<dbReference type="PANTHER" id="PTHR47966:SF57">
    <property type="entry name" value="PEPTIDASE A1 DOMAIN-CONTAINING PROTEIN"/>
    <property type="match status" value="1"/>
</dbReference>
<dbReference type="STRING" id="97972.A0A2V1EET4"/>
<dbReference type="Gene3D" id="2.40.70.10">
    <property type="entry name" value="Acid Proteases"/>
    <property type="match status" value="2"/>
</dbReference>
<dbReference type="AlphaFoldDB" id="A0A2V1EET4"/>
<dbReference type="EMBL" id="KZ805302">
    <property type="protein sequence ID" value="PVI07960.1"/>
    <property type="molecule type" value="Genomic_DNA"/>
</dbReference>
<feature type="domain" description="Peptidase A1" evidence="5">
    <location>
        <begin position="54"/>
        <end position="371"/>
    </location>
</feature>